<feature type="chain" id="PRO_5019814328" evidence="1">
    <location>
        <begin position="23"/>
        <end position="267"/>
    </location>
</feature>
<dbReference type="InterPro" id="IPR019613">
    <property type="entry name" value="DUF4198"/>
</dbReference>
<dbReference type="Pfam" id="PF10670">
    <property type="entry name" value="DUF4198"/>
    <property type="match status" value="1"/>
</dbReference>
<dbReference type="RefSeq" id="WP_121457542.1">
    <property type="nucleotide sequence ID" value="NZ_RBXP01000013.1"/>
</dbReference>
<name>A0A495WD60_9RHOO</name>
<sequence length="267" mass="28771">MQKGLKFVAAVVASLGLQQAQAHDIWLEPSSTVLSKAGYITVAAAAGNDKFVYNHAPLRGLEHLAAVAPDGSKVAPENFMQGKLRSVLDLNLAQTGTYRLTMASGGVMASWKEGGESKRFRGNAEAFAKNVPAGAEDLKVSESLGRLETFVTVGKPTPLTATGVGLEMVPLTHPNDLVAGEVAVFRFDLEGKPAKDLEVVLVRGGSRYRDQKEEIKLKTDAEGKISVKWPQPGLYWLDVDAQDAKTTVKQAKERRLSYVATLEVLPQ</sequence>
<dbReference type="AlphaFoldDB" id="A0A495WD60"/>
<evidence type="ECO:0000313" key="3">
    <source>
        <dbReference type="Proteomes" id="UP000270626"/>
    </source>
</evidence>
<evidence type="ECO:0000256" key="1">
    <source>
        <dbReference type="SAM" id="SignalP"/>
    </source>
</evidence>
<evidence type="ECO:0000313" key="2">
    <source>
        <dbReference type="EMBL" id="RKT59289.1"/>
    </source>
</evidence>
<dbReference type="Proteomes" id="UP000270626">
    <property type="component" value="Unassembled WGS sequence"/>
</dbReference>
<reference evidence="2 3" key="1">
    <citation type="submission" date="2018-10" db="EMBL/GenBank/DDBJ databases">
        <title>Genomic Encyclopedia of Type Strains, Phase IV (KMG-IV): sequencing the most valuable type-strain genomes for metagenomic binning, comparative biology and taxonomic classification.</title>
        <authorList>
            <person name="Goeker M."/>
        </authorList>
    </citation>
    <scope>NUCLEOTIDE SEQUENCE [LARGE SCALE GENOMIC DNA]</scope>
    <source>
        <strain evidence="2 3">DSM 23841</strain>
    </source>
</reference>
<keyword evidence="3" id="KW-1185">Reference proteome</keyword>
<accession>A0A495WD60</accession>
<comment type="caution">
    <text evidence="2">The sequence shown here is derived from an EMBL/GenBank/DDBJ whole genome shotgun (WGS) entry which is preliminary data.</text>
</comment>
<dbReference type="EMBL" id="RBXP01000013">
    <property type="protein sequence ID" value="RKT59289.1"/>
    <property type="molecule type" value="Genomic_DNA"/>
</dbReference>
<gene>
    <name evidence="2" type="ORF">DFR40_1173</name>
</gene>
<organism evidence="2 3">
    <name type="scientific">Azonexus fungiphilus</name>
    <dbReference type="NCBI Taxonomy" id="146940"/>
    <lineage>
        <taxon>Bacteria</taxon>
        <taxon>Pseudomonadati</taxon>
        <taxon>Pseudomonadota</taxon>
        <taxon>Betaproteobacteria</taxon>
        <taxon>Rhodocyclales</taxon>
        <taxon>Azonexaceae</taxon>
        <taxon>Azonexus</taxon>
    </lineage>
</organism>
<keyword evidence="1" id="KW-0732">Signal</keyword>
<protein>
    <submittedName>
        <fullName evidence="2">Putative GH25 family protein</fullName>
    </submittedName>
</protein>
<proteinExistence type="predicted"/>
<feature type="signal peptide" evidence="1">
    <location>
        <begin position="1"/>
        <end position="22"/>
    </location>
</feature>
<dbReference type="OrthoDB" id="5943at2"/>